<name>A0ACB9LHA8_9MYRT</name>
<evidence type="ECO:0000313" key="1">
    <source>
        <dbReference type="EMBL" id="KAI4310922.1"/>
    </source>
</evidence>
<dbReference type="Proteomes" id="UP001057402">
    <property type="component" value="Chromosome 11"/>
</dbReference>
<evidence type="ECO:0000313" key="2">
    <source>
        <dbReference type="Proteomes" id="UP001057402"/>
    </source>
</evidence>
<gene>
    <name evidence="1" type="ORF">MLD38_035867</name>
</gene>
<dbReference type="EMBL" id="CM042890">
    <property type="protein sequence ID" value="KAI4310922.1"/>
    <property type="molecule type" value="Genomic_DNA"/>
</dbReference>
<protein>
    <submittedName>
        <fullName evidence="1">Uncharacterized protein</fullName>
    </submittedName>
</protein>
<proteinExistence type="predicted"/>
<organism evidence="1 2">
    <name type="scientific">Melastoma candidum</name>
    <dbReference type="NCBI Taxonomy" id="119954"/>
    <lineage>
        <taxon>Eukaryota</taxon>
        <taxon>Viridiplantae</taxon>
        <taxon>Streptophyta</taxon>
        <taxon>Embryophyta</taxon>
        <taxon>Tracheophyta</taxon>
        <taxon>Spermatophyta</taxon>
        <taxon>Magnoliopsida</taxon>
        <taxon>eudicotyledons</taxon>
        <taxon>Gunneridae</taxon>
        <taxon>Pentapetalae</taxon>
        <taxon>rosids</taxon>
        <taxon>malvids</taxon>
        <taxon>Myrtales</taxon>
        <taxon>Melastomataceae</taxon>
        <taxon>Melastomatoideae</taxon>
        <taxon>Melastomateae</taxon>
        <taxon>Melastoma</taxon>
    </lineage>
</organism>
<keyword evidence="2" id="KW-1185">Reference proteome</keyword>
<sequence length="438" mass="48675">MAGKRGRDKALDFRGFLNDLQDWELLSKDRDKKALPSSGGGEAVGLKKGPGKYDASRIAGAYSSGETVPDAASEKELGNELFKQKKFNEAIDCYSRSIAFSPTAVAYANRAMSYLKIKRFREAEDDCTEALNLDDRYIKAYSRRATARKELRKLKESLEDAEFALRLEPDNQEVKKQYADVKALYGKEILKKSSSGLRTSAQAPVQGDKVENGLHGSSVSQNSKNILNPDVVQELQKENNGEAPIKNSTNIEEIKMNNSRVGSSTVVRNNSKDITSASMRLDGNNKQALTSSVQALATRASSRAMDEAARNISPPTTAYQFEVSWRGFSGDRTLQYRLLKVTHPSSLPKIFKNALTAPLLVDIVKCVGTFFGEDRDLAFKYLENLATVPRFDMLVMCLSSSDKADLIKLWNEVFCSEATPIESAEILDRLRVKYCLKQ</sequence>
<accession>A0ACB9LHA8</accession>
<reference evidence="2" key="1">
    <citation type="journal article" date="2023" name="Front. Plant Sci.">
        <title>Chromosomal-level genome assembly of Melastoma candidum provides insights into trichome evolution.</title>
        <authorList>
            <person name="Zhong Y."/>
            <person name="Wu W."/>
            <person name="Sun C."/>
            <person name="Zou P."/>
            <person name="Liu Y."/>
            <person name="Dai S."/>
            <person name="Zhou R."/>
        </authorList>
    </citation>
    <scope>NUCLEOTIDE SEQUENCE [LARGE SCALE GENOMIC DNA]</scope>
</reference>
<comment type="caution">
    <text evidence="1">The sequence shown here is derived from an EMBL/GenBank/DDBJ whole genome shotgun (WGS) entry which is preliminary data.</text>
</comment>